<name>A0A9D2ND89_9FIRM</name>
<feature type="domain" description="Response regulatory" evidence="8">
    <location>
        <begin position="4"/>
        <end position="121"/>
    </location>
</feature>
<dbReference type="EMBL" id="DWWS01000013">
    <property type="protein sequence ID" value="HJC22535.1"/>
    <property type="molecule type" value="Genomic_DNA"/>
</dbReference>
<dbReference type="PROSITE" id="PS50110">
    <property type="entry name" value="RESPONSE_REGULATORY"/>
    <property type="match status" value="1"/>
</dbReference>
<evidence type="ECO:0000313" key="10">
    <source>
        <dbReference type="Proteomes" id="UP000823891"/>
    </source>
</evidence>
<keyword evidence="4" id="KW-0804">Transcription</keyword>
<dbReference type="SMART" id="SM00448">
    <property type="entry name" value="REC"/>
    <property type="match status" value="1"/>
</dbReference>
<dbReference type="Gene3D" id="3.40.50.2300">
    <property type="match status" value="1"/>
</dbReference>
<evidence type="ECO:0000256" key="3">
    <source>
        <dbReference type="ARBA" id="ARBA00023125"/>
    </source>
</evidence>
<evidence type="ECO:0000256" key="5">
    <source>
        <dbReference type="ARBA" id="ARBA00024867"/>
    </source>
</evidence>
<evidence type="ECO:0000256" key="4">
    <source>
        <dbReference type="ARBA" id="ARBA00023163"/>
    </source>
</evidence>
<dbReference type="InterPro" id="IPR009057">
    <property type="entry name" value="Homeodomain-like_sf"/>
</dbReference>
<dbReference type="PANTHER" id="PTHR43280">
    <property type="entry name" value="ARAC-FAMILY TRANSCRIPTIONAL REGULATOR"/>
    <property type="match status" value="1"/>
</dbReference>
<organism evidence="9 10">
    <name type="scientific">Candidatus Eisenbergiella merdavium</name>
    <dbReference type="NCBI Taxonomy" id="2838551"/>
    <lineage>
        <taxon>Bacteria</taxon>
        <taxon>Bacillati</taxon>
        <taxon>Bacillota</taxon>
        <taxon>Clostridia</taxon>
        <taxon>Lachnospirales</taxon>
        <taxon>Lachnospiraceae</taxon>
        <taxon>Eisenbergiella</taxon>
    </lineage>
</organism>
<dbReference type="Pfam" id="PF00072">
    <property type="entry name" value="Response_reg"/>
    <property type="match status" value="1"/>
</dbReference>
<evidence type="ECO:0000256" key="2">
    <source>
        <dbReference type="ARBA" id="ARBA00023015"/>
    </source>
</evidence>
<evidence type="ECO:0000256" key="1">
    <source>
        <dbReference type="ARBA" id="ARBA00018672"/>
    </source>
</evidence>
<evidence type="ECO:0000259" key="7">
    <source>
        <dbReference type="PROSITE" id="PS01124"/>
    </source>
</evidence>
<dbReference type="GO" id="GO:0000160">
    <property type="term" value="P:phosphorelay signal transduction system"/>
    <property type="evidence" value="ECO:0007669"/>
    <property type="project" value="InterPro"/>
</dbReference>
<dbReference type="Gene3D" id="1.10.10.60">
    <property type="entry name" value="Homeodomain-like"/>
    <property type="match status" value="2"/>
</dbReference>
<dbReference type="SUPFAM" id="SSF52172">
    <property type="entry name" value="CheY-like"/>
    <property type="match status" value="1"/>
</dbReference>
<dbReference type="InterPro" id="IPR018060">
    <property type="entry name" value="HTH_AraC"/>
</dbReference>
<evidence type="ECO:0000313" key="9">
    <source>
        <dbReference type="EMBL" id="HJC22535.1"/>
    </source>
</evidence>
<dbReference type="InterPro" id="IPR011006">
    <property type="entry name" value="CheY-like_superfamily"/>
</dbReference>
<dbReference type="AlphaFoldDB" id="A0A9D2ND89"/>
<dbReference type="Pfam" id="PF12833">
    <property type="entry name" value="HTH_18"/>
    <property type="match status" value="1"/>
</dbReference>
<keyword evidence="6" id="KW-0597">Phosphoprotein</keyword>
<dbReference type="Proteomes" id="UP000823891">
    <property type="component" value="Unassembled WGS sequence"/>
</dbReference>
<dbReference type="SUPFAM" id="SSF46689">
    <property type="entry name" value="Homeodomain-like"/>
    <property type="match status" value="2"/>
</dbReference>
<reference evidence="9" key="2">
    <citation type="submission" date="2021-04" db="EMBL/GenBank/DDBJ databases">
        <authorList>
            <person name="Gilroy R."/>
        </authorList>
    </citation>
    <scope>NUCLEOTIDE SEQUENCE</scope>
    <source>
        <strain evidence="9">USAMLcec2-132</strain>
    </source>
</reference>
<evidence type="ECO:0000259" key="8">
    <source>
        <dbReference type="PROSITE" id="PS50110"/>
    </source>
</evidence>
<dbReference type="PROSITE" id="PS01124">
    <property type="entry name" value="HTH_ARAC_FAMILY_2"/>
    <property type="match status" value="1"/>
</dbReference>
<keyword evidence="2" id="KW-0805">Transcription regulation</keyword>
<evidence type="ECO:0000256" key="6">
    <source>
        <dbReference type="PROSITE-ProRule" id="PRU00169"/>
    </source>
</evidence>
<comment type="caution">
    <text evidence="9">The sequence shown here is derived from an EMBL/GenBank/DDBJ whole genome shotgun (WGS) entry which is preliminary data.</text>
</comment>
<dbReference type="InterPro" id="IPR001789">
    <property type="entry name" value="Sig_transdc_resp-reg_receiver"/>
</dbReference>
<feature type="modified residue" description="4-aspartylphosphate" evidence="6">
    <location>
        <position position="56"/>
    </location>
</feature>
<sequence length="496" mass="56823">MKRSVLLVDDEKVFRNYIRQMKVWDDSDFFIAAEARSAEEALRLLEKQEINLVILDVSMPGKNGVFLSELIAAKYPQTAMIAVSSYDAYDYVREILKNGAHDYILKSRLTEETLLRALESADLRMRQRSPWELRKELRSQAQEWLFRGAASPFTPDNSRKAAAVAQVRFLKDYPEESMETLMEGIGKIFESAGNRDEGIDILAVSCRPAKFILLYRFYGETSEARMQERMAAANLVSQDNIRRIYSLQVTIRSCPAFFSDNAMRSYLLFLLQEKKEEAEPVTPLALSIGQQKKLLAAVEALDGEDAGRQIRQLYEQIPAEQEALCLMVTKEMLDLLGRISQEYQISLDFLPRDNRLFEYTQGKSRETLAANVSGLFGNVLREIREQKGKGQYSDLVKRAVALMEERYGEPVGLRDIAGTIGTNSSYLSRLFHEETGTTVTEYLNRVRVEAAGRLLREDIPLKEIVHRCGFRSYGYFLKIFKEYTSKTPKEYLTDVK</sequence>
<reference evidence="9" key="1">
    <citation type="journal article" date="2021" name="PeerJ">
        <title>Extensive microbial diversity within the chicken gut microbiome revealed by metagenomics and culture.</title>
        <authorList>
            <person name="Gilroy R."/>
            <person name="Ravi A."/>
            <person name="Getino M."/>
            <person name="Pursley I."/>
            <person name="Horton D.L."/>
            <person name="Alikhan N.F."/>
            <person name="Baker D."/>
            <person name="Gharbi K."/>
            <person name="Hall N."/>
            <person name="Watson M."/>
            <person name="Adriaenssens E.M."/>
            <person name="Foster-Nyarko E."/>
            <person name="Jarju S."/>
            <person name="Secka A."/>
            <person name="Antonio M."/>
            <person name="Oren A."/>
            <person name="Chaudhuri R.R."/>
            <person name="La Ragione R."/>
            <person name="Hildebrand F."/>
            <person name="Pallen M.J."/>
        </authorList>
    </citation>
    <scope>NUCLEOTIDE SEQUENCE</scope>
    <source>
        <strain evidence="9">USAMLcec2-132</strain>
    </source>
</reference>
<dbReference type="PANTHER" id="PTHR43280:SF2">
    <property type="entry name" value="HTH-TYPE TRANSCRIPTIONAL REGULATOR EXSA"/>
    <property type="match status" value="1"/>
</dbReference>
<dbReference type="SMART" id="SM00342">
    <property type="entry name" value="HTH_ARAC"/>
    <property type="match status" value="1"/>
</dbReference>
<keyword evidence="3" id="KW-0238">DNA-binding</keyword>
<protein>
    <recommendedName>
        <fullName evidence="1">Stage 0 sporulation protein A homolog</fullName>
    </recommendedName>
</protein>
<dbReference type="GO" id="GO:0043565">
    <property type="term" value="F:sequence-specific DNA binding"/>
    <property type="evidence" value="ECO:0007669"/>
    <property type="project" value="InterPro"/>
</dbReference>
<proteinExistence type="predicted"/>
<accession>A0A9D2ND89</accession>
<dbReference type="GO" id="GO:0003700">
    <property type="term" value="F:DNA-binding transcription factor activity"/>
    <property type="evidence" value="ECO:0007669"/>
    <property type="project" value="InterPro"/>
</dbReference>
<gene>
    <name evidence="9" type="ORF">H9761_02380</name>
</gene>
<comment type="function">
    <text evidence="5">May play the central regulatory role in sporulation. It may be an element of the effector pathway responsible for the activation of sporulation genes in response to nutritional stress. Spo0A may act in concert with spo0H (a sigma factor) to control the expression of some genes that are critical to the sporulation process.</text>
</comment>
<feature type="domain" description="HTH araC/xylS-type" evidence="7">
    <location>
        <begin position="397"/>
        <end position="494"/>
    </location>
</feature>